<name>A0A9N8PIS5_9PEZI</name>
<evidence type="ECO:0000256" key="1">
    <source>
        <dbReference type="SAM" id="MobiDB-lite"/>
    </source>
</evidence>
<dbReference type="Proteomes" id="UP000714618">
    <property type="component" value="Unassembled WGS sequence"/>
</dbReference>
<protein>
    <submittedName>
        <fullName evidence="2">Uncharacterized protein</fullName>
    </submittedName>
</protein>
<dbReference type="EMBL" id="CAIJEO010000007">
    <property type="protein sequence ID" value="CAD0096081.1"/>
    <property type="molecule type" value="Genomic_DNA"/>
</dbReference>
<evidence type="ECO:0000313" key="3">
    <source>
        <dbReference type="Proteomes" id="UP000714618"/>
    </source>
</evidence>
<dbReference type="AlphaFoldDB" id="A0A9N8PIS5"/>
<accession>A0A9N8PIS5</accession>
<proteinExistence type="predicted"/>
<organism evidence="2 3">
    <name type="scientific">Aureobasidium mustum</name>
    <dbReference type="NCBI Taxonomy" id="2773714"/>
    <lineage>
        <taxon>Eukaryota</taxon>
        <taxon>Fungi</taxon>
        <taxon>Dikarya</taxon>
        <taxon>Ascomycota</taxon>
        <taxon>Pezizomycotina</taxon>
        <taxon>Dothideomycetes</taxon>
        <taxon>Dothideomycetidae</taxon>
        <taxon>Dothideales</taxon>
        <taxon>Saccotheciaceae</taxon>
        <taxon>Aureobasidium</taxon>
    </lineage>
</organism>
<gene>
    <name evidence="2" type="ORF">AWRI4233_LOCUS5452</name>
</gene>
<feature type="region of interest" description="Disordered" evidence="1">
    <location>
        <begin position="50"/>
        <end position="72"/>
    </location>
</feature>
<dbReference type="OrthoDB" id="1368at2759"/>
<comment type="caution">
    <text evidence="2">The sequence shown here is derived from an EMBL/GenBank/DDBJ whole genome shotgun (WGS) entry which is preliminary data.</text>
</comment>
<keyword evidence="3" id="KW-1185">Reference proteome</keyword>
<sequence length="72" mass="7993">MTSTPAPRVEDWAFAPNNRVLHPLSATGFEGWQHRSLEEIREALRAKATTSVKSIHAERSETPLAEPKIATV</sequence>
<reference evidence="2" key="1">
    <citation type="submission" date="2020-06" db="EMBL/GenBank/DDBJ databases">
        <authorList>
            <person name="Onetto C."/>
        </authorList>
    </citation>
    <scope>NUCLEOTIDE SEQUENCE</scope>
</reference>
<evidence type="ECO:0000313" key="2">
    <source>
        <dbReference type="EMBL" id="CAD0096081.1"/>
    </source>
</evidence>